<evidence type="ECO:0000256" key="6">
    <source>
        <dbReference type="ARBA" id="ARBA00023136"/>
    </source>
</evidence>
<feature type="transmembrane region" description="Helical" evidence="7">
    <location>
        <begin position="53"/>
        <end position="74"/>
    </location>
</feature>
<name>A0ABW1IZS8_9PSEU</name>
<keyword evidence="10" id="KW-1185">Reference proteome</keyword>
<evidence type="ECO:0000259" key="8">
    <source>
        <dbReference type="PROSITE" id="PS50850"/>
    </source>
</evidence>
<gene>
    <name evidence="9" type="ORF">ACFQE5_06195</name>
</gene>
<dbReference type="PANTHER" id="PTHR23517">
    <property type="entry name" value="RESISTANCE PROTEIN MDTM, PUTATIVE-RELATED-RELATED"/>
    <property type="match status" value="1"/>
</dbReference>
<keyword evidence="3" id="KW-1003">Cell membrane</keyword>
<dbReference type="InterPro" id="IPR036259">
    <property type="entry name" value="MFS_trans_sf"/>
</dbReference>
<feature type="transmembrane region" description="Helical" evidence="7">
    <location>
        <begin position="151"/>
        <end position="171"/>
    </location>
</feature>
<dbReference type="Pfam" id="PF07690">
    <property type="entry name" value="MFS_1"/>
    <property type="match status" value="2"/>
</dbReference>
<feature type="transmembrane region" description="Helical" evidence="7">
    <location>
        <begin position="12"/>
        <end position="33"/>
    </location>
</feature>
<dbReference type="InterPro" id="IPR050171">
    <property type="entry name" value="MFS_Transporters"/>
</dbReference>
<dbReference type="RefSeq" id="WP_379583801.1">
    <property type="nucleotide sequence ID" value="NZ_JBHSQW010000012.1"/>
</dbReference>
<dbReference type="PROSITE" id="PS50850">
    <property type="entry name" value="MFS"/>
    <property type="match status" value="1"/>
</dbReference>
<dbReference type="Proteomes" id="UP001596302">
    <property type="component" value="Unassembled WGS sequence"/>
</dbReference>
<keyword evidence="6 7" id="KW-0472">Membrane</keyword>
<comment type="subcellular location">
    <subcellularLocation>
        <location evidence="1">Cell membrane</location>
        <topology evidence="1">Multi-pass membrane protein</topology>
    </subcellularLocation>
</comment>
<dbReference type="InterPro" id="IPR020846">
    <property type="entry name" value="MFS_dom"/>
</dbReference>
<feature type="transmembrane region" description="Helical" evidence="7">
    <location>
        <begin position="305"/>
        <end position="321"/>
    </location>
</feature>
<evidence type="ECO:0000313" key="9">
    <source>
        <dbReference type="EMBL" id="MFC5993802.1"/>
    </source>
</evidence>
<dbReference type="Gene3D" id="1.20.1250.20">
    <property type="entry name" value="MFS general substrate transporter like domains"/>
    <property type="match status" value="2"/>
</dbReference>
<feature type="transmembrane region" description="Helical" evidence="7">
    <location>
        <begin position="177"/>
        <end position="195"/>
    </location>
</feature>
<evidence type="ECO:0000256" key="5">
    <source>
        <dbReference type="ARBA" id="ARBA00022989"/>
    </source>
</evidence>
<keyword evidence="5 7" id="KW-1133">Transmembrane helix</keyword>
<evidence type="ECO:0000256" key="2">
    <source>
        <dbReference type="ARBA" id="ARBA00022448"/>
    </source>
</evidence>
<feature type="domain" description="Major facilitator superfamily (MFS) profile" evidence="8">
    <location>
        <begin position="10"/>
        <end position="417"/>
    </location>
</feature>
<feature type="transmembrane region" description="Helical" evidence="7">
    <location>
        <begin position="328"/>
        <end position="349"/>
    </location>
</feature>
<dbReference type="InterPro" id="IPR011701">
    <property type="entry name" value="MFS"/>
</dbReference>
<keyword evidence="2" id="KW-0813">Transport</keyword>
<protein>
    <submittedName>
        <fullName evidence="9">MFS transporter</fullName>
    </submittedName>
</protein>
<evidence type="ECO:0000256" key="4">
    <source>
        <dbReference type="ARBA" id="ARBA00022692"/>
    </source>
</evidence>
<proteinExistence type="predicted"/>
<evidence type="ECO:0000256" key="7">
    <source>
        <dbReference type="SAM" id="Phobius"/>
    </source>
</evidence>
<comment type="caution">
    <text evidence="9">The sequence shown here is derived from an EMBL/GenBank/DDBJ whole genome shotgun (WGS) entry which is preliminary data.</text>
</comment>
<feature type="transmembrane region" description="Helical" evidence="7">
    <location>
        <begin position="393"/>
        <end position="414"/>
    </location>
</feature>
<dbReference type="PANTHER" id="PTHR23517:SF3">
    <property type="entry name" value="INTEGRAL MEMBRANE TRANSPORT PROTEIN"/>
    <property type="match status" value="1"/>
</dbReference>
<evidence type="ECO:0000256" key="1">
    <source>
        <dbReference type="ARBA" id="ARBA00004651"/>
    </source>
</evidence>
<dbReference type="EMBL" id="JBHSQW010000012">
    <property type="protein sequence ID" value="MFC5993802.1"/>
    <property type="molecule type" value="Genomic_DNA"/>
</dbReference>
<sequence length="426" mass="44275">MVTTGGRIRLGLRANLAQFVLLVAVNALVGGMLGQERTVLPLLADRAFGLTAYTAALTFILAFGATKAATNYVAGTLCDRFGRKPVLVAGWLFGVPVPLLLIWAPSWGWVIAANVLLGINQGLAWSTTVIMKIDLVGPRRRGLAMGLNEAAGYLAVAATALATGYLAARYGLRPEPFYLGIAFAALGLGLSTLVVRETSGHARLEAATHTARPDGRHDHLHAELTNRKVFVQTSFREPALSAASQAGMVNNLNDGLAWGLFPVLFAAAGLSVAQIGVLAALYPAVWGLGQLVTGALSDRTGRKPLITGGMLLQGGALVLVAEGDSFGVWALAAVLLGAGTAMVYPTLLAAVGDVAHPAWRARSVGVYRLWRDGGFAVGALAAGLLADAFGIRAAVWAVAALTVASGLLVAVRMYETRPQVLSGAPR</sequence>
<organism evidence="9 10">
    <name type="scientific">Pseudonocardia hispaniensis</name>
    <dbReference type="NCBI Taxonomy" id="904933"/>
    <lineage>
        <taxon>Bacteria</taxon>
        <taxon>Bacillati</taxon>
        <taxon>Actinomycetota</taxon>
        <taxon>Actinomycetes</taxon>
        <taxon>Pseudonocardiales</taxon>
        <taxon>Pseudonocardiaceae</taxon>
        <taxon>Pseudonocardia</taxon>
    </lineage>
</organism>
<evidence type="ECO:0000256" key="3">
    <source>
        <dbReference type="ARBA" id="ARBA00022475"/>
    </source>
</evidence>
<feature type="transmembrane region" description="Helical" evidence="7">
    <location>
        <begin position="256"/>
        <end position="285"/>
    </location>
</feature>
<keyword evidence="4 7" id="KW-0812">Transmembrane</keyword>
<evidence type="ECO:0000313" key="10">
    <source>
        <dbReference type="Proteomes" id="UP001596302"/>
    </source>
</evidence>
<reference evidence="10" key="1">
    <citation type="journal article" date="2019" name="Int. J. Syst. Evol. Microbiol.">
        <title>The Global Catalogue of Microorganisms (GCM) 10K type strain sequencing project: providing services to taxonomists for standard genome sequencing and annotation.</title>
        <authorList>
            <consortium name="The Broad Institute Genomics Platform"/>
            <consortium name="The Broad Institute Genome Sequencing Center for Infectious Disease"/>
            <person name="Wu L."/>
            <person name="Ma J."/>
        </authorList>
    </citation>
    <scope>NUCLEOTIDE SEQUENCE [LARGE SCALE GENOMIC DNA]</scope>
    <source>
        <strain evidence="10">CCM 8391</strain>
    </source>
</reference>
<accession>A0ABW1IZS8</accession>
<dbReference type="SUPFAM" id="SSF103473">
    <property type="entry name" value="MFS general substrate transporter"/>
    <property type="match status" value="1"/>
</dbReference>
<feature type="transmembrane region" description="Helical" evidence="7">
    <location>
        <begin position="86"/>
        <end position="103"/>
    </location>
</feature>
<feature type="transmembrane region" description="Helical" evidence="7">
    <location>
        <begin position="109"/>
        <end position="130"/>
    </location>
</feature>